<evidence type="ECO:0000256" key="1">
    <source>
        <dbReference type="ARBA" id="ARBA00004141"/>
    </source>
</evidence>
<feature type="transmembrane region" description="Helical" evidence="5">
    <location>
        <begin position="179"/>
        <end position="199"/>
    </location>
</feature>
<comment type="caution">
    <text evidence="7">The sequence shown here is derived from an EMBL/GenBank/DDBJ whole genome shotgun (WGS) entry which is preliminary data.</text>
</comment>
<organism evidence="7 8">
    <name type="scientific">Coemansia asiatica</name>
    <dbReference type="NCBI Taxonomy" id="1052880"/>
    <lineage>
        <taxon>Eukaryota</taxon>
        <taxon>Fungi</taxon>
        <taxon>Fungi incertae sedis</taxon>
        <taxon>Zoopagomycota</taxon>
        <taxon>Kickxellomycotina</taxon>
        <taxon>Kickxellomycetes</taxon>
        <taxon>Kickxellales</taxon>
        <taxon>Kickxellaceae</taxon>
        <taxon>Coemansia</taxon>
    </lineage>
</organism>
<evidence type="ECO:0000256" key="2">
    <source>
        <dbReference type="ARBA" id="ARBA00022692"/>
    </source>
</evidence>
<dbReference type="Proteomes" id="UP001145021">
    <property type="component" value="Unassembled WGS sequence"/>
</dbReference>
<dbReference type="EMBL" id="JANBOH010000477">
    <property type="protein sequence ID" value="KAJ1642119.1"/>
    <property type="molecule type" value="Genomic_DNA"/>
</dbReference>
<evidence type="ECO:0000256" key="4">
    <source>
        <dbReference type="ARBA" id="ARBA00023136"/>
    </source>
</evidence>
<feature type="transmembrane region" description="Helical" evidence="5">
    <location>
        <begin position="219"/>
        <end position="237"/>
    </location>
</feature>
<sequence length="255" mass="28065">MACTCDCAANNAAIKKTANNEAAQSKTVVETVEGCEQTESPKEICEKAIQTEKVEETQALQHAANTVKTVRVHVTLRTKGMRCRGYLDMPAHSKVSDIKPIVVKDLKHVKKYNVKAFSGKDVNESDVLENFTGIDSLTSSSSGIFNSISARVLLVFFAVMFLSGLMISNSRQIKKVCTAIVGAYLLILGIDCFARTGYFNHFVLFFGLNHQTVFAAGNSAMVLHAMALVFSLIAGLWQQYDIRAVLQSREWNWSA</sequence>
<protein>
    <recommendedName>
        <fullName evidence="6">TM7S3/TM198-like domain-containing protein</fullName>
    </recommendedName>
</protein>
<keyword evidence="2 5" id="KW-0812">Transmembrane</keyword>
<proteinExistence type="predicted"/>
<feature type="transmembrane region" description="Helical" evidence="5">
    <location>
        <begin position="148"/>
        <end position="167"/>
    </location>
</feature>
<keyword evidence="3 5" id="KW-1133">Transmembrane helix</keyword>
<evidence type="ECO:0000256" key="3">
    <source>
        <dbReference type="ARBA" id="ARBA00022989"/>
    </source>
</evidence>
<evidence type="ECO:0000313" key="7">
    <source>
        <dbReference type="EMBL" id="KAJ1642119.1"/>
    </source>
</evidence>
<accession>A0A9W7XDB1</accession>
<gene>
    <name evidence="7" type="ORF">LPJ64_006004</name>
</gene>
<feature type="domain" description="TM7S3/TM198-like" evidence="6">
    <location>
        <begin position="138"/>
        <end position="238"/>
    </location>
</feature>
<keyword evidence="4 5" id="KW-0472">Membrane</keyword>
<evidence type="ECO:0000259" key="6">
    <source>
        <dbReference type="Pfam" id="PF13886"/>
    </source>
</evidence>
<comment type="subcellular location">
    <subcellularLocation>
        <location evidence="1">Membrane</location>
        <topology evidence="1">Multi-pass membrane protein</topology>
    </subcellularLocation>
</comment>
<reference evidence="7" key="1">
    <citation type="submission" date="2022-07" db="EMBL/GenBank/DDBJ databases">
        <title>Phylogenomic reconstructions and comparative analyses of Kickxellomycotina fungi.</title>
        <authorList>
            <person name="Reynolds N.K."/>
            <person name="Stajich J.E."/>
            <person name="Barry K."/>
            <person name="Grigoriev I.V."/>
            <person name="Crous P."/>
            <person name="Smith M.E."/>
        </authorList>
    </citation>
    <scope>NUCLEOTIDE SEQUENCE</scope>
    <source>
        <strain evidence="7">NBRC 105413</strain>
    </source>
</reference>
<name>A0A9W7XDB1_9FUNG</name>
<evidence type="ECO:0000256" key="5">
    <source>
        <dbReference type="SAM" id="Phobius"/>
    </source>
</evidence>
<keyword evidence="8" id="KW-1185">Reference proteome</keyword>
<dbReference type="GO" id="GO:0016020">
    <property type="term" value="C:membrane"/>
    <property type="evidence" value="ECO:0007669"/>
    <property type="project" value="UniProtKB-SubCell"/>
</dbReference>
<evidence type="ECO:0000313" key="8">
    <source>
        <dbReference type="Proteomes" id="UP001145021"/>
    </source>
</evidence>
<dbReference type="AlphaFoldDB" id="A0A9W7XDB1"/>
<dbReference type="Pfam" id="PF13886">
    <property type="entry name" value="TM7S3_TM198"/>
    <property type="match status" value="1"/>
</dbReference>
<dbReference type="InterPro" id="IPR025256">
    <property type="entry name" value="TM7S3/TM198-like_dom"/>
</dbReference>